<comment type="caution">
    <text evidence="1">The sequence shown here is derived from an EMBL/GenBank/DDBJ whole genome shotgun (WGS) entry which is preliminary data.</text>
</comment>
<organism evidence="1 2">
    <name type="scientific">Acaulospora colombiana</name>
    <dbReference type="NCBI Taxonomy" id="27376"/>
    <lineage>
        <taxon>Eukaryota</taxon>
        <taxon>Fungi</taxon>
        <taxon>Fungi incertae sedis</taxon>
        <taxon>Mucoromycota</taxon>
        <taxon>Glomeromycotina</taxon>
        <taxon>Glomeromycetes</taxon>
        <taxon>Diversisporales</taxon>
        <taxon>Acaulosporaceae</taxon>
        <taxon>Acaulospora</taxon>
    </lineage>
</organism>
<dbReference type="Proteomes" id="UP000789525">
    <property type="component" value="Unassembled WGS sequence"/>
</dbReference>
<accession>A0ACA9PUN6</accession>
<keyword evidence="2" id="KW-1185">Reference proteome</keyword>
<dbReference type="EMBL" id="CAJVPT010040087">
    <property type="protein sequence ID" value="CAG8724526.1"/>
    <property type="molecule type" value="Genomic_DNA"/>
</dbReference>
<proteinExistence type="predicted"/>
<evidence type="ECO:0000313" key="2">
    <source>
        <dbReference type="Proteomes" id="UP000789525"/>
    </source>
</evidence>
<reference evidence="1" key="1">
    <citation type="submission" date="2021-06" db="EMBL/GenBank/DDBJ databases">
        <authorList>
            <person name="Kallberg Y."/>
            <person name="Tangrot J."/>
            <person name="Rosling A."/>
        </authorList>
    </citation>
    <scope>NUCLEOTIDE SEQUENCE</scope>
    <source>
        <strain evidence="1">CL356</strain>
    </source>
</reference>
<feature type="non-terminal residue" evidence="1">
    <location>
        <position position="1"/>
    </location>
</feature>
<evidence type="ECO:0000313" key="1">
    <source>
        <dbReference type="EMBL" id="CAG8724526.1"/>
    </source>
</evidence>
<gene>
    <name evidence="1" type="ORF">ACOLOM_LOCUS11294</name>
</gene>
<protein>
    <submittedName>
        <fullName evidence="1">14158_t:CDS:1</fullName>
    </submittedName>
</protein>
<sequence length="280" mass="31639">GNQKEGYLIEYDPRASEAPNLESMLKKHVLRSRVKIQNVADEWDVWAAWGHELSEPERKWRFGSQGAVEPVWENGISTWKGSDSFRVRDLRAVGMGSRILTAKDKNPEETQTHETGSAEDYTIHRILRGVPEGSVELPALSALPLNSNMDIMGGSCYVGQELTVRTYHTGVIRRRIYPVQIYPRDQSPRPMETVDKTIPQMEATSMTTFKGDAAERGTKPKLLTSIHGVGLAVLRSAQLPNFEKDELRMQVKGPDGSIFNVKPWMPSWWPREVIPTDVEQ</sequence>
<name>A0ACA9PUN6_9GLOM</name>